<accession>A0A103Y2Z1</accession>
<gene>
    <name evidence="3" type="ORF">Ccrd_020159</name>
</gene>
<evidence type="ECO:0000256" key="1">
    <source>
        <dbReference type="SAM" id="MobiDB-lite"/>
    </source>
</evidence>
<protein>
    <submittedName>
        <fullName evidence="3">XS domain-containing protein</fullName>
    </submittedName>
</protein>
<reference evidence="3 4" key="1">
    <citation type="journal article" date="2016" name="Sci. Rep.">
        <title>The genome sequence of the outbreeding globe artichoke constructed de novo incorporating a phase-aware low-pass sequencing strategy of F1 progeny.</title>
        <authorList>
            <person name="Scaglione D."/>
            <person name="Reyes-Chin-Wo S."/>
            <person name="Acquadro A."/>
            <person name="Froenicke L."/>
            <person name="Portis E."/>
            <person name="Beitel C."/>
            <person name="Tirone M."/>
            <person name="Mauro R."/>
            <person name="Lo Monaco A."/>
            <person name="Mauromicale G."/>
            <person name="Faccioli P."/>
            <person name="Cattivelli L."/>
            <person name="Rieseberg L."/>
            <person name="Michelmore R."/>
            <person name="Lanteri S."/>
        </authorList>
    </citation>
    <scope>NUCLEOTIDE SEQUENCE [LARGE SCALE GENOMIC DNA]</scope>
    <source>
        <strain evidence="3">2C</strain>
    </source>
</reference>
<sequence length="544" mass="60931">LIDHIIVVVSSHSDLGVLLLVFHFEFEAISERKGMAGGNPLKAPSNKPSSSSSSSHHRKSHRESGNNLENAAQKPSPSKPPTNSKPSPSSKHKPSPKLNPNPNPNPSPRPRPENVGPPPPPAYGFHMLDRRTIVLADGSVRSYFALPLDYQDFTPPLPRPPMRPQGPESWLGFDRQFPHGPPIPGGDDRYRQQNQDYWNSLGLEGSRKRKYGDERDGGEINDEFARQRQQLLQYGNNSNGSYMAGPSSLVHLDEMRAAKYMRPEGGYGSVQVRHNEIDQAKFKRAFLNFIRSINENASQKKKYLADGKQGSLQCLACDRSSKDFPDMHSLIMHTYNPEKATSDHVPDHLGLHKALCILMGWNYLMPPDNSKAYQLLSAEEAAADRDDLIMWPPHVIIQNTITGKGRDGRMEGLGNKAMDMKLRDFGFSSGKSKSMYGREGHMGTSVVKFAGDQSGLRDAMRLADFFEKQKHGRVSWASVQSLFRPGKDDEKDPNLVKLDKKSGQKERILYGYLGTVFDMESVDFDTRKKVTIESKRERAQAQPN</sequence>
<organism evidence="3 4">
    <name type="scientific">Cynara cardunculus var. scolymus</name>
    <name type="common">Globe artichoke</name>
    <name type="synonym">Cynara scolymus</name>
    <dbReference type="NCBI Taxonomy" id="59895"/>
    <lineage>
        <taxon>Eukaryota</taxon>
        <taxon>Viridiplantae</taxon>
        <taxon>Streptophyta</taxon>
        <taxon>Embryophyta</taxon>
        <taxon>Tracheophyta</taxon>
        <taxon>Spermatophyta</taxon>
        <taxon>Magnoliopsida</taxon>
        <taxon>eudicotyledons</taxon>
        <taxon>Gunneridae</taxon>
        <taxon>Pentapetalae</taxon>
        <taxon>asterids</taxon>
        <taxon>campanulids</taxon>
        <taxon>Asterales</taxon>
        <taxon>Asteraceae</taxon>
        <taxon>Carduoideae</taxon>
        <taxon>Cardueae</taxon>
        <taxon>Carduinae</taxon>
        <taxon>Cynara</taxon>
    </lineage>
</organism>
<keyword evidence="4" id="KW-1185">Reference proteome</keyword>
<feature type="region of interest" description="Disordered" evidence="1">
    <location>
        <begin position="34"/>
        <end position="123"/>
    </location>
</feature>
<dbReference type="GO" id="GO:0031047">
    <property type="term" value="P:regulatory ncRNA-mediated gene silencing"/>
    <property type="evidence" value="ECO:0007669"/>
    <property type="project" value="InterPro"/>
</dbReference>
<evidence type="ECO:0000259" key="2">
    <source>
        <dbReference type="Pfam" id="PF03468"/>
    </source>
</evidence>
<feature type="domain" description="XS" evidence="2">
    <location>
        <begin position="386"/>
        <end position="520"/>
    </location>
</feature>
<dbReference type="InterPro" id="IPR005380">
    <property type="entry name" value="XS_domain"/>
</dbReference>
<feature type="compositionally biased region" description="Low complexity" evidence="1">
    <location>
        <begin position="44"/>
        <end position="54"/>
    </location>
</feature>
<evidence type="ECO:0000313" key="3">
    <source>
        <dbReference type="EMBL" id="KVI01567.1"/>
    </source>
</evidence>
<dbReference type="Gramene" id="KVI01567">
    <property type="protein sequence ID" value="KVI01567"/>
    <property type="gene ID" value="Ccrd_020159"/>
</dbReference>
<name>A0A103Y2Z1_CYNCS</name>
<dbReference type="Gene3D" id="3.30.70.2890">
    <property type="entry name" value="XS domain"/>
    <property type="match status" value="1"/>
</dbReference>
<feature type="non-terminal residue" evidence="3">
    <location>
        <position position="544"/>
    </location>
</feature>
<dbReference type="InterPro" id="IPR038588">
    <property type="entry name" value="XS_domain_sf"/>
</dbReference>
<evidence type="ECO:0000313" key="4">
    <source>
        <dbReference type="Proteomes" id="UP000243975"/>
    </source>
</evidence>
<dbReference type="AlphaFoldDB" id="A0A103Y2Z1"/>
<dbReference type="Proteomes" id="UP000243975">
    <property type="component" value="Unassembled WGS sequence"/>
</dbReference>
<dbReference type="Pfam" id="PF03468">
    <property type="entry name" value="XS"/>
    <property type="match status" value="1"/>
</dbReference>
<dbReference type="STRING" id="59895.A0A103Y2Z1"/>
<dbReference type="PANTHER" id="PTHR46619:SF3">
    <property type="entry name" value="RNA RECOGNITION MOTIF XS DOMAIN PROTEIN"/>
    <property type="match status" value="1"/>
</dbReference>
<comment type="caution">
    <text evidence="3">The sequence shown here is derived from an EMBL/GenBank/DDBJ whole genome shotgun (WGS) entry which is preliminary data.</text>
</comment>
<proteinExistence type="predicted"/>
<dbReference type="OMA" id="DYQDFPP"/>
<feature type="region of interest" description="Disordered" evidence="1">
    <location>
        <begin position="172"/>
        <end position="192"/>
    </location>
</feature>
<dbReference type="PANTHER" id="PTHR46619">
    <property type="entry name" value="RNA RECOGNITION MOTIF XS DOMAIN PROTEIN-RELATED"/>
    <property type="match status" value="1"/>
</dbReference>
<feature type="compositionally biased region" description="Pro residues" evidence="1">
    <location>
        <begin position="97"/>
        <end position="122"/>
    </location>
</feature>
<dbReference type="EMBL" id="LEKV01003021">
    <property type="protein sequence ID" value="KVI01567.1"/>
    <property type="molecule type" value="Genomic_DNA"/>
</dbReference>